<dbReference type="EMBL" id="KB730051">
    <property type="protein sequence ID" value="ENH73985.1"/>
    <property type="molecule type" value="Genomic_DNA"/>
</dbReference>
<dbReference type="GO" id="GO:0008270">
    <property type="term" value="F:zinc ion binding"/>
    <property type="evidence" value="ECO:0007669"/>
    <property type="project" value="InterPro"/>
</dbReference>
<dbReference type="OMA" id="LECEYLN"/>
<dbReference type="PROSITE" id="PS50048">
    <property type="entry name" value="ZN2_CY6_FUNGAL_2"/>
    <property type="match status" value="1"/>
</dbReference>
<dbReference type="Gene3D" id="4.10.240.10">
    <property type="entry name" value="Zn(2)-C6 fungal-type DNA-binding domain"/>
    <property type="match status" value="1"/>
</dbReference>
<dbReference type="SUPFAM" id="SSF57701">
    <property type="entry name" value="Zn2/Cys6 DNA-binding domain"/>
    <property type="match status" value="1"/>
</dbReference>
<reference evidence="5" key="1">
    <citation type="submission" date="2012-09" db="EMBL/GenBank/DDBJ databases">
        <title>Genome sequencing and comparative transcriptomics of race 1 and race 4 of banana pathogen: Fusarium oxysporum f. sp. cubense.</title>
        <authorList>
            <person name="Fang X."/>
            <person name="Huang J."/>
        </authorList>
    </citation>
    <scope>NUCLEOTIDE SEQUENCE [LARGE SCALE GENOMIC DNA]</scope>
    <source>
        <strain evidence="5">race 1</strain>
    </source>
</reference>
<protein>
    <submittedName>
        <fullName evidence="4">Sterol uptake control protein 2</fullName>
    </submittedName>
</protein>
<dbReference type="InterPro" id="IPR001138">
    <property type="entry name" value="Zn2Cys6_DnaBD"/>
</dbReference>
<dbReference type="PROSITE" id="PS00463">
    <property type="entry name" value="ZN2_CY6_FUNGAL_1"/>
    <property type="match status" value="1"/>
</dbReference>
<dbReference type="Pfam" id="PF11951">
    <property type="entry name" value="Fungal_trans_2"/>
    <property type="match status" value="1"/>
</dbReference>
<evidence type="ECO:0000256" key="2">
    <source>
        <dbReference type="SAM" id="MobiDB-lite"/>
    </source>
</evidence>
<dbReference type="OrthoDB" id="5229455at2759"/>
<dbReference type="InterPro" id="IPR021858">
    <property type="entry name" value="Fun_TF"/>
</dbReference>
<dbReference type="GO" id="GO:0001228">
    <property type="term" value="F:DNA-binding transcription activator activity, RNA polymerase II-specific"/>
    <property type="evidence" value="ECO:0007669"/>
    <property type="project" value="TreeGrafter"/>
</dbReference>
<dbReference type="CDD" id="cd00067">
    <property type="entry name" value="GAL4"/>
    <property type="match status" value="1"/>
</dbReference>
<organism evidence="4 5">
    <name type="scientific">Fusarium oxysporum f. sp. cubense (strain race 1)</name>
    <name type="common">Panama disease fungus</name>
    <dbReference type="NCBI Taxonomy" id="1229664"/>
    <lineage>
        <taxon>Eukaryota</taxon>
        <taxon>Fungi</taxon>
        <taxon>Dikarya</taxon>
        <taxon>Ascomycota</taxon>
        <taxon>Pezizomycotina</taxon>
        <taxon>Sordariomycetes</taxon>
        <taxon>Hypocreomycetidae</taxon>
        <taxon>Hypocreales</taxon>
        <taxon>Nectriaceae</taxon>
        <taxon>Fusarium</taxon>
        <taxon>Fusarium oxysporum species complex</taxon>
    </lineage>
</organism>
<dbReference type="AlphaFoldDB" id="N4UV28"/>
<accession>N4UV28</accession>
<feature type="region of interest" description="Disordered" evidence="2">
    <location>
        <begin position="1"/>
        <end position="40"/>
    </location>
</feature>
<dbReference type="STRING" id="1229664.N4UV28"/>
<dbReference type="InterPro" id="IPR053157">
    <property type="entry name" value="Sterol_Uptake_Regulator"/>
</dbReference>
<evidence type="ECO:0000313" key="4">
    <source>
        <dbReference type="EMBL" id="ENH73985.1"/>
    </source>
</evidence>
<sequence length="583" mass="65836">MQSSESAASAQLGSLADSDTSTVVTKRRPIPRKGHTKSRAGCSSCKRRRVKCDLTTPECGACERLGLECEYLNKTRHGSQNSAVVISQPLRTDPVMFDYNDLNFFRHFLFEAYPPLPIDGFTVWQMASQRSHSYDFLLHSMLGLGASHLSLLTPHGYEKAALKHRVLAISALNKHLAKPGLTNQDAEAAFGAMLNLTFQSAYMNDGLIDFLTMVRGCWLVGTQPYVDLDHTIFKTFGRVSYLERVKALIQDGHETNHYLDKVIAEGFCQSVQKLGPLCHSVAELKYLAHMQRIATLASTNPAESYHELTFLYDGLGNLSSNDFASFIDPTNHASQLVILHMLVLEFVMSRKSVEGGMRSALGKKGYHCRKAMSKVWVQQILRKLPVEYYEYGEWPLRFINSLNYSFDDEDQVWKPFFLSNANPTQIRLSAIQHNLGKNVDETPVRISDTYHDQDTRDVNCKDNFLPTSGCILNSHTKSKNMKAPKYTKEKREGGELKYQPDYENLHPNPLHLSLPVIRTCDTRAAALNEKRDYIAENKYRGKATAWNSEDAVMGRRKNGEDQTANKKVISSSNKNRSENRNGF</sequence>
<dbReference type="Proteomes" id="UP000016928">
    <property type="component" value="Unassembled WGS sequence"/>
</dbReference>
<evidence type="ECO:0000313" key="5">
    <source>
        <dbReference type="Proteomes" id="UP000016928"/>
    </source>
</evidence>
<reference evidence="5" key="2">
    <citation type="journal article" date="2014" name="PLoS ONE">
        <title>Genome and Transcriptome Analysis of the Fungal Pathogen Fusarium oxysporum f. sp. cubense Causing Banana Vascular Wilt Disease.</title>
        <authorList>
            <person name="Guo L."/>
            <person name="Han L."/>
            <person name="Yang L."/>
            <person name="Zeng H."/>
            <person name="Fan D."/>
            <person name="Zhu Y."/>
            <person name="Feng Y."/>
            <person name="Wang G."/>
            <person name="Peng C."/>
            <person name="Jiang X."/>
            <person name="Zhou D."/>
            <person name="Ni P."/>
            <person name="Liang C."/>
            <person name="Liu L."/>
            <person name="Wang J."/>
            <person name="Mao C."/>
            <person name="Fang X."/>
            <person name="Peng M."/>
            <person name="Huang J."/>
        </authorList>
    </citation>
    <scope>NUCLEOTIDE SEQUENCE [LARGE SCALE GENOMIC DNA]</scope>
    <source>
        <strain evidence="5">race 1</strain>
    </source>
</reference>
<dbReference type="PANTHER" id="PTHR47784:SF7">
    <property type="entry name" value="ZN(II)2CYS6 TRANSCRIPTION FACTOR (EUROFUNG)"/>
    <property type="match status" value="1"/>
</dbReference>
<gene>
    <name evidence="4" type="ORF">FOC1_g10011306</name>
</gene>
<evidence type="ECO:0000256" key="1">
    <source>
        <dbReference type="ARBA" id="ARBA00023242"/>
    </source>
</evidence>
<feature type="region of interest" description="Disordered" evidence="2">
    <location>
        <begin position="550"/>
        <end position="583"/>
    </location>
</feature>
<dbReference type="SMART" id="SM00066">
    <property type="entry name" value="GAL4"/>
    <property type="match status" value="1"/>
</dbReference>
<keyword evidence="1" id="KW-0539">Nucleus</keyword>
<feature type="domain" description="Zn(2)-C6 fungal-type" evidence="3">
    <location>
        <begin position="41"/>
        <end position="71"/>
    </location>
</feature>
<feature type="compositionally biased region" description="Polar residues" evidence="2">
    <location>
        <begin position="1"/>
        <end position="24"/>
    </location>
</feature>
<dbReference type="HOGENOM" id="CLU_027371_0_0_1"/>
<dbReference type="Pfam" id="PF00172">
    <property type="entry name" value="Zn_clus"/>
    <property type="match status" value="1"/>
</dbReference>
<proteinExistence type="predicted"/>
<name>N4UV28_FUSC1</name>
<evidence type="ECO:0000259" key="3">
    <source>
        <dbReference type="PROSITE" id="PS50048"/>
    </source>
</evidence>
<dbReference type="InterPro" id="IPR036864">
    <property type="entry name" value="Zn2-C6_fun-type_DNA-bd_sf"/>
</dbReference>
<dbReference type="VEuPathDB" id="FungiDB:FOC1_g10011306"/>
<dbReference type="PANTHER" id="PTHR47784">
    <property type="entry name" value="STEROL UPTAKE CONTROL PROTEIN 2"/>
    <property type="match status" value="1"/>
</dbReference>
<feature type="compositionally biased region" description="Basic residues" evidence="2">
    <location>
        <begin position="25"/>
        <end position="38"/>
    </location>
</feature>